<dbReference type="Gene3D" id="3.40.50.2000">
    <property type="entry name" value="Glycogen Phosphorylase B"/>
    <property type="match status" value="2"/>
</dbReference>
<evidence type="ECO:0000313" key="5">
    <source>
        <dbReference type="Proteomes" id="UP000317369"/>
    </source>
</evidence>
<dbReference type="RefSeq" id="WP_145076556.1">
    <property type="nucleotide sequence ID" value="NZ_CP036425.1"/>
</dbReference>
<reference evidence="4 5" key="1">
    <citation type="submission" date="2019-02" db="EMBL/GenBank/DDBJ databases">
        <title>Deep-cultivation of Planctomycetes and their phenomic and genomic characterization uncovers novel biology.</title>
        <authorList>
            <person name="Wiegand S."/>
            <person name="Jogler M."/>
            <person name="Boedeker C."/>
            <person name="Pinto D."/>
            <person name="Vollmers J."/>
            <person name="Rivas-Marin E."/>
            <person name="Kohn T."/>
            <person name="Peeters S.H."/>
            <person name="Heuer A."/>
            <person name="Rast P."/>
            <person name="Oberbeckmann S."/>
            <person name="Bunk B."/>
            <person name="Jeske O."/>
            <person name="Meyerdierks A."/>
            <person name="Storesund J.E."/>
            <person name="Kallscheuer N."/>
            <person name="Luecker S."/>
            <person name="Lage O.M."/>
            <person name="Pohl T."/>
            <person name="Merkel B.J."/>
            <person name="Hornburger P."/>
            <person name="Mueller R.-W."/>
            <person name="Bruemmer F."/>
            <person name="Labrenz M."/>
            <person name="Spormann A.M."/>
            <person name="Op den Camp H."/>
            <person name="Overmann J."/>
            <person name="Amann R."/>
            <person name="Jetten M.S.M."/>
            <person name="Mascher T."/>
            <person name="Medema M.H."/>
            <person name="Devos D.P."/>
            <person name="Kaster A.-K."/>
            <person name="Ovreas L."/>
            <person name="Rohde M."/>
            <person name="Galperin M.Y."/>
            <person name="Jogler C."/>
        </authorList>
    </citation>
    <scope>NUCLEOTIDE SEQUENCE [LARGE SCALE GENOMIC DNA]</scope>
    <source>
        <strain evidence="4 5">KS4</strain>
    </source>
</reference>
<keyword evidence="5" id="KW-1185">Reference proteome</keyword>
<dbReference type="InterPro" id="IPR001296">
    <property type="entry name" value="Glyco_trans_1"/>
</dbReference>
<dbReference type="GO" id="GO:0009103">
    <property type="term" value="P:lipopolysaccharide biosynthetic process"/>
    <property type="evidence" value="ECO:0007669"/>
    <property type="project" value="TreeGrafter"/>
</dbReference>
<evidence type="ECO:0000313" key="4">
    <source>
        <dbReference type="EMBL" id="QDU33486.1"/>
    </source>
</evidence>
<dbReference type="KEGG" id="pcor:KS4_15360"/>
<dbReference type="EMBL" id="CP036425">
    <property type="protein sequence ID" value="QDU33486.1"/>
    <property type="molecule type" value="Genomic_DNA"/>
</dbReference>
<dbReference type="EC" id="2.4.-.-" evidence="4"/>
<dbReference type="PANTHER" id="PTHR46401:SF2">
    <property type="entry name" value="GLYCOSYLTRANSFERASE WBBK-RELATED"/>
    <property type="match status" value="1"/>
</dbReference>
<evidence type="ECO:0000259" key="3">
    <source>
        <dbReference type="Pfam" id="PF13439"/>
    </source>
</evidence>
<dbReference type="GO" id="GO:0016757">
    <property type="term" value="F:glycosyltransferase activity"/>
    <property type="evidence" value="ECO:0007669"/>
    <property type="project" value="UniProtKB-KW"/>
</dbReference>
<keyword evidence="1 4" id="KW-0808">Transferase</keyword>
<feature type="domain" description="Glycosyl transferase family 1" evidence="2">
    <location>
        <begin position="205"/>
        <end position="370"/>
    </location>
</feature>
<dbReference type="Pfam" id="PF00534">
    <property type="entry name" value="Glycos_transf_1"/>
    <property type="match status" value="1"/>
</dbReference>
<sequence length="401" mass="45292">MHFGRYANSWLRKASQKDPNQMLIGLDARTIFAPEQRGIARSLVQMYRHLAQIRPNWHVIAYHREDSPLLPDNIPADWLDTRFIEMPGDRFDAWMKMRLPLAAVQDHVDVLHCPANICPKWMPVPTVVTIHDLIPIDMPHGQQPGLIKRFDQSVKHACQRADAITCPSNYTRDRLIADYHANPDLITTTHWSVTTDSTPISNQAQIKDKFGIASPNTILHFGAGEVRKNTRRLIKSWSMLPYNLQEQWQLIVVGLDFQTLYELKRYASSLNLGNSVLLYDFIDANDLTSLMHASDVLAYPSLSEGFGLPILEAFAANTAVITSDRTCLPEIASDAAAFVDPTDAQQMTQTLNAVMSNTKLRNQLIAKGNERLADFSWQQCAERFAQTIETIARSQDQNIAA</sequence>
<dbReference type="PANTHER" id="PTHR46401">
    <property type="entry name" value="GLYCOSYLTRANSFERASE WBBK-RELATED"/>
    <property type="match status" value="1"/>
</dbReference>
<dbReference type="InterPro" id="IPR028098">
    <property type="entry name" value="Glyco_trans_4-like_N"/>
</dbReference>
<gene>
    <name evidence="4" type="primary">rfaG_1</name>
    <name evidence="4" type="ORF">KS4_15360</name>
</gene>
<evidence type="ECO:0000256" key="1">
    <source>
        <dbReference type="ARBA" id="ARBA00022679"/>
    </source>
</evidence>
<feature type="domain" description="Glycosyltransferase subfamily 4-like N-terminal" evidence="3">
    <location>
        <begin position="38"/>
        <end position="193"/>
    </location>
</feature>
<proteinExistence type="predicted"/>
<accession>A0A517YTD1</accession>
<dbReference type="OrthoDB" id="283384at2"/>
<dbReference type="CDD" id="cd03809">
    <property type="entry name" value="GT4_MtfB-like"/>
    <property type="match status" value="1"/>
</dbReference>
<keyword evidence="4" id="KW-0328">Glycosyltransferase</keyword>
<dbReference type="Proteomes" id="UP000317369">
    <property type="component" value="Chromosome"/>
</dbReference>
<organism evidence="4 5">
    <name type="scientific">Poriferisphaera corsica</name>
    <dbReference type="NCBI Taxonomy" id="2528020"/>
    <lineage>
        <taxon>Bacteria</taxon>
        <taxon>Pseudomonadati</taxon>
        <taxon>Planctomycetota</taxon>
        <taxon>Phycisphaerae</taxon>
        <taxon>Phycisphaerales</taxon>
        <taxon>Phycisphaeraceae</taxon>
        <taxon>Poriferisphaera</taxon>
    </lineage>
</organism>
<evidence type="ECO:0000259" key="2">
    <source>
        <dbReference type="Pfam" id="PF00534"/>
    </source>
</evidence>
<dbReference type="Pfam" id="PF13439">
    <property type="entry name" value="Glyco_transf_4"/>
    <property type="match status" value="1"/>
</dbReference>
<name>A0A517YTD1_9BACT</name>
<dbReference type="AlphaFoldDB" id="A0A517YTD1"/>
<dbReference type="SUPFAM" id="SSF53756">
    <property type="entry name" value="UDP-Glycosyltransferase/glycogen phosphorylase"/>
    <property type="match status" value="1"/>
</dbReference>
<protein>
    <submittedName>
        <fullName evidence="4">Lipopolysaccharide core biosynthesis protein RfaG</fullName>
        <ecNumber evidence="4">2.4.-.-</ecNumber>
    </submittedName>
</protein>